<comment type="caution">
    <text evidence="2">The sequence shown here is derived from an EMBL/GenBank/DDBJ whole genome shotgun (WGS) entry which is preliminary data.</text>
</comment>
<reference evidence="2" key="1">
    <citation type="submission" date="2023-03" db="EMBL/GenBank/DDBJ databases">
        <title>Massive genome expansion in bonnet fungi (Mycena s.s.) driven by repeated elements and novel gene families across ecological guilds.</title>
        <authorList>
            <consortium name="Lawrence Berkeley National Laboratory"/>
            <person name="Harder C.B."/>
            <person name="Miyauchi S."/>
            <person name="Viragh M."/>
            <person name="Kuo A."/>
            <person name="Thoen E."/>
            <person name="Andreopoulos B."/>
            <person name="Lu D."/>
            <person name="Skrede I."/>
            <person name="Drula E."/>
            <person name="Henrissat B."/>
            <person name="Morin E."/>
            <person name="Kohler A."/>
            <person name="Barry K."/>
            <person name="LaButti K."/>
            <person name="Morin E."/>
            <person name="Salamov A."/>
            <person name="Lipzen A."/>
            <person name="Mereny Z."/>
            <person name="Hegedus B."/>
            <person name="Baldrian P."/>
            <person name="Stursova M."/>
            <person name="Weitz H."/>
            <person name="Taylor A."/>
            <person name="Grigoriev I.V."/>
            <person name="Nagy L.G."/>
            <person name="Martin F."/>
            <person name="Kauserud H."/>
        </authorList>
    </citation>
    <scope>NUCLEOTIDE SEQUENCE</scope>
    <source>
        <strain evidence="2">9284</strain>
    </source>
</reference>
<dbReference type="AlphaFoldDB" id="A0AAD7FEM2"/>
<name>A0AAD7FEM2_9AGAR</name>
<dbReference type="EMBL" id="JARKIF010000023">
    <property type="protein sequence ID" value="KAJ7615854.1"/>
    <property type="molecule type" value="Genomic_DNA"/>
</dbReference>
<accession>A0AAD7FEM2</accession>
<gene>
    <name evidence="2" type="ORF">FB45DRAFT_1106570</name>
</gene>
<keyword evidence="3" id="KW-1185">Reference proteome</keyword>
<protein>
    <submittedName>
        <fullName evidence="2">Uncharacterized protein</fullName>
    </submittedName>
</protein>
<evidence type="ECO:0000256" key="1">
    <source>
        <dbReference type="SAM" id="Coils"/>
    </source>
</evidence>
<evidence type="ECO:0000313" key="2">
    <source>
        <dbReference type="EMBL" id="KAJ7615854.1"/>
    </source>
</evidence>
<dbReference type="Proteomes" id="UP001221142">
    <property type="component" value="Unassembled WGS sequence"/>
</dbReference>
<organism evidence="2 3">
    <name type="scientific">Roridomyces roridus</name>
    <dbReference type="NCBI Taxonomy" id="1738132"/>
    <lineage>
        <taxon>Eukaryota</taxon>
        <taxon>Fungi</taxon>
        <taxon>Dikarya</taxon>
        <taxon>Basidiomycota</taxon>
        <taxon>Agaricomycotina</taxon>
        <taxon>Agaricomycetes</taxon>
        <taxon>Agaricomycetidae</taxon>
        <taxon>Agaricales</taxon>
        <taxon>Marasmiineae</taxon>
        <taxon>Mycenaceae</taxon>
        <taxon>Roridomyces</taxon>
    </lineage>
</organism>
<sequence>MSYGSAIVGDPAVQGLVTAPEPGSNSSCTNFILGFAFTYPNFAFYWDGAGPAFWRTSKESTVLQAVGTSWSNATVVPWETPVVLGANVKSQAAAAFDHTGYVPVEAASLTQDINRLQSQLDKLSAKHDGLNQFIDAHLALVSPNYAVHSYLRSSRGSYRLTLDRRACVSQVMGPEN</sequence>
<keyword evidence="1" id="KW-0175">Coiled coil</keyword>
<proteinExistence type="predicted"/>
<feature type="coiled-coil region" evidence="1">
    <location>
        <begin position="106"/>
        <end position="133"/>
    </location>
</feature>
<evidence type="ECO:0000313" key="3">
    <source>
        <dbReference type="Proteomes" id="UP001221142"/>
    </source>
</evidence>